<keyword evidence="2" id="KW-0274">FAD</keyword>
<evidence type="ECO:0000313" key="6">
    <source>
        <dbReference type="EMBL" id="ODN68680.1"/>
    </source>
</evidence>
<dbReference type="InterPro" id="IPR006311">
    <property type="entry name" value="TAT_signal"/>
</dbReference>
<feature type="domain" description="FAD/NAD(P)-binding" evidence="3">
    <location>
        <begin position="33"/>
        <end position="153"/>
    </location>
</feature>
<dbReference type="InterPro" id="IPR049386">
    <property type="entry name" value="FCSD_central"/>
</dbReference>
<dbReference type="InterPro" id="IPR016156">
    <property type="entry name" value="FAD/NAD-linked_Rdtase_dimer_sf"/>
</dbReference>
<dbReference type="Proteomes" id="UP000094622">
    <property type="component" value="Unassembled WGS sequence"/>
</dbReference>
<dbReference type="Pfam" id="PF09242">
    <property type="entry name" value="FCSD-flav_bind"/>
    <property type="match status" value="1"/>
</dbReference>
<dbReference type="EC" id="1.8.2.3" evidence="6"/>
<keyword evidence="6" id="KW-0560">Oxidoreductase</keyword>
<reference evidence="6 7" key="1">
    <citation type="submission" date="2016-07" db="EMBL/GenBank/DDBJ databases">
        <title>Draft Genome Sequence of Methylobrevis pamukkalensis PK2.</title>
        <authorList>
            <person name="Vasilenko O.V."/>
            <person name="Doronina N.V."/>
            <person name="Shmareva M.N."/>
            <person name="Tarlachkov S.V."/>
            <person name="Mustakhimov I."/>
            <person name="Trotsenko Y.A."/>
        </authorList>
    </citation>
    <scope>NUCLEOTIDE SEQUENCE [LARGE SCALE GENOMIC DNA]</scope>
    <source>
        <strain evidence="6 7">PK2</strain>
    </source>
</reference>
<evidence type="ECO:0000259" key="5">
    <source>
        <dbReference type="Pfam" id="PF21706"/>
    </source>
</evidence>
<evidence type="ECO:0000256" key="2">
    <source>
        <dbReference type="ARBA" id="ARBA00022827"/>
    </source>
</evidence>
<dbReference type="EMBL" id="MCRJ01000145">
    <property type="protein sequence ID" value="ODN68680.1"/>
    <property type="molecule type" value="Genomic_DNA"/>
</dbReference>
<dbReference type="SUPFAM" id="SSF55424">
    <property type="entry name" value="FAD/NAD-linked reductases, dimerisation (C-terminal) domain"/>
    <property type="match status" value="1"/>
</dbReference>
<dbReference type="InterPro" id="IPR023753">
    <property type="entry name" value="FAD/NAD-binding_dom"/>
</dbReference>
<dbReference type="SUPFAM" id="SSF51905">
    <property type="entry name" value="FAD/NAD(P)-binding domain"/>
    <property type="match status" value="2"/>
</dbReference>
<dbReference type="PATRIC" id="fig|1439726.3.peg.4246"/>
<dbReference type="OrthoDB" id="9802771at2"/>
<dbReference type="PANTHER" id="PTHR43755:SF1">
    <property type="entry name" value="FAD-DEPENDENT PYRIDINE NUCLEOTIDE-DISULPHIDE OXIDOREDUCTASE"/>
    <property type="match status" value="1"/>
</dbReference>
<dbReference type="RefSeq" id="WP_069308210.1">
    <property type="nucleotide sequence ID" value="NZ_MCRJ01000145.1"/>
</dbReference>
<evidence type="ECO:0000259" key="4">
    <source>
        <dbReference type="Pfam" id="PF09242"/>
    </source>
</evidence>
<dbReference type="GO" id="GO:0070225">
    <property type="term" value="F:sulfide dehydrogenase activity"/>
    <property type="evidence" value="ECO:0007669"/>
    <property type="project" value="UniProtKB-EC"/>
</dbReference>
<accession>A0A1E3GXA4</accession>
<dbReference type="InterPro" id="IPR052541">
    <property type="entry name" value="SQRD"/>
</dbReference>
<dbReference type="Pfam" id="PF07992">
    <property type="entry name" value="Pyr_redox_2"/>
    <property type="match status" value="1"/>
</dbReference>
<comment type="caution">
    <text evidence="6">The sequence shown here is derived from an EMBL/GenBank/DDBJ whole genome shotgun (WGS) entry which is preliminary data.</text>
</comment>
<sequence length="428" mass="45921">MNLDRRRLLKVAGGAGAGLLAAPTLLRAQIRPKVVIVGGGPAGATVALTLAQAHPDAFEITLVEENELYTTCFGSNMYLAGLRDFESLRHSYSGLADFGIEVIHERALLANRSEKVITLISRTRLDYDRLVVAPGVDLLYEQVPGYNPQAAKLMPHAWKAGPQTRLLRQQLDAVKDGEAVVIVAPPDPYKCPPGPYERASMMAHALKSSGRGGARIVILDAKEKFSKQALFMEGWQALYPGMIEWLPPSVHGGIELVDPVTKTVATDLDLFTGTLVNIIPAQRAGVTAREWDLADPETGWCPVDPETMRSALDEAVFVIGDAAAAGDMPKSAFSANSQARVAAMAIAADLLGAPRIEPFLFNTCWSRIGAEDAVKVGGRYMPKEGKITSVASFVSAPGEDAAVRRRAVGESDDWYRSIVAEMFGPGAA</sequence>
<keyword evidence="7" id="KW-1185">Reference proteome</keyword>
<dbReference type="PROSITE" id="PS51318">
    <property type="entry name" value="TAT"/>
    <property type="match status" value="1"/>
</dbReference>
<dbReference type="PRINTS" id="PR00368">
    <property type="entry name" value="FADPNR"/>
</dbReference>
<protein>
    <submittedName>
        <fullName evidence="6">Sulfide dehydrogenase [flavocytochrome c] flavoprotein chain</fullName>
        <ecNumber evidence="6">1.8.2.3</ecNumber>
    </submittedName>
</protein>
<dbReference type="PANTHER" id="PTHR43755">
    <property type="match status" value="1"/>
</dbReference>
<dbReference type="Gene3D" id="3.50.50.60">
    <property type="entry name" value="FAD/NAD(P)-binding domain"/>
    <property type="match status" value="2"/>
</dbReference>
<dbReference type="InterPro" id="IPR015323">
    <property type="entry name" value="FlavoCytC_S_DH_flav-bd"/>
</dbReference>
<name>A0A1E3GXA4_9HYPH</name>
<proteinExistence type="predicted"/>
<feature type="domain" description="Sulfide dehydrogenase [flavocytochrome c] flavoprotein chain central" evidence="5">
    <location>
        <begin position="164"/>
        <end position="280"/>
    </location>
</feature>
<gene>
    <name evidence="6" type="primary">fccB</name>
    <name evidence="6" type="ORF">A6302_04019</name>
</gene>
<evidence type="ECO:0000256" key="1">
    <source>
        <dbReference type="ARBA" id="ARBA00022630"/>
    </source>
</evidence>
<dbReference type="InterPro" id="IPR037092">
    <property type="entry name" value="FlavoCytC_S_DH_flav-bd_sf"/>
</dbReference>
<evidence type="ECO:0000313" key="7">
    <source>
        <dbReference type="Proteomes" id="UP000094622"/>
    </source>
</evidence>
<keyword evidence="1" id="KW-0285">Flavoprotein</keyword>
<dbReference type="InterPro" id="IPR036188">
    <property type="entry name" value="FAD/NAD-bd_sf"/>
</dbReference>
<dbReference type="AlphaFoldDB" id="A0A1E3GXA4"/>
<evidence type="ECO:0000259" key="3">
    <source>
        <dbReference type="Pfam" id="PF07992"/>
    </source>
</evidence>
<feature type="domain" description="Flavocytochrome c sulphide dehydrogenase flavin-binding" evidence="4">
    <location>
        <begin position="357"/>
        <end position="423"/>
    </location>
</feature>
<organism evidence="6 7">
    <name type="scientific">Methylobrevis pamukkalensis</name>
    <dbReference type="NCBI Taxonomy" id="1439726"/>
    <lineage>
        <taxon>Bacteria</taxon>
        <taxon>Pseudomonadati</taxon>
        <taxon>Pseudomonadota</taxon>
        <taxon>Alphaproteobacteria</taxon>
        <taxon>Hyphomicrobiales</taxon>
        <taxon>Pleomorphomonadaceae</taxon>
        <taxon>Methylobrevis</taxon>
    </lineage>
</organism>
<dbReference type="GO" id="GO:0050660">
    <property type="term" value="F:flavin adenine dinucleotide binding"/>
    <property type="evidence" value="ECO:0007669"/>
    <property type="project" value="InterPro"/>
</dbReference>
<dbReference type="Gene3D" id="3.90.760.10">
    <property type="entry name" value="Flavocytochrome c sulphide dehydrogenase, flavin-binding domain"/>
    <property type="match status" value="1"/>
</dbReference>
<dbReference type="Pfam" id="PF21706">
    <property type="entry name" value="FCSD_central"/>
    <property type="match status" value="1"/>
</dbReference>